<name>A0ACC3CDE4_PYRYE</name>
<sequence>MAAPAPPAVPRPLDYLLAGRVVAPRPLDGDLTTLRNQLAYVRFIVDAQVTELGLLAFLTAVLDEHGPLLIGEIGQHLRATFGRHDWGVLLRERFGGLKRFLLRHADVFLVDTDHPLNPHIYLRSEEPRAAHR</sequence>
<dbReference type="Proteomes" id="UP000798662">
    <property type="component" value="Chromosome 3"/>
</dbReference>
<protein>
    <submittedName>
        <fullName evidence="1">Uncharacterized protein</fullName>
    </submittedName>
</protein>
<comment type="caution">
    <text evidence="1">The sequence shown here is derived from an EMBL/GenBank/DDBJ whole genome shotgun (WGS) entry which is preliminary data.</text>
</comment>
<accession>A0ACC3CDE4</accession>
<reference evidence="1" key="1">
    <citation type="submission" date="2019-11" db="EMBL/GenBank/DDBJ databases">
        <title>Nori genome reveals adaptations in red seaweeds to the harsh intertidal environment.</title>
        <authorList>
            <person name="Wang D."/>
            <person name="Mao Y."/>
        </authorList>
    </citation>
    <scope>NUCLEOTIDE SEQUENCE</scope>
    <source>
        <tissue evidence="1">Gametophyte</tissue>
    </source>
</reference>
<evidence type="ECO:0000313" key="2">
    <source>
        <dbReference type="Proteomes" id="UP000798662"/>
    </source>
</evidence>
<evidence type="ECO:0000313" key="1">
    <source>
        <dbReference type="EMBL" id="KAK1868103.1"/>
    </source>
</evidence>
<organism evidence="1 2">
    <name type="scientific">Pyropia yezoensis</name>
    <name type="common">Susabi-nori</name>
    <name type="synonym">Porphyra yezoensis</name>
    <dbReference type="NCBI Taxonomy" id="2788"/>
    <lineage>
        <taxon>Eukaryota</taxon>
        <taxon>Rhodophyta</taxon>
        <taxon>Bangiophyceae</taxon>
        <taxon>Bangiales</taxon>
        <taxon>Bangiaceae</taxon>
        <taxon>Pyropia</taxon>
    </lineage>
</organism>
<keyword evidence="2" id="KW-1185">Reference proteome</keyword>
<proteinExistence type="predicted"/>
<dbReference type="EMBL" id="CM020620">
    <property type="protein sequence ID" value="KAK1868103.1"/>
    <property type="molecule type" value="Genomic_DNA"/>
</dbReference>
<gene>
    <name evidence="1" type="ORF">I4F81_010598</name>
</gene>